<protein>
    <submittedName>
        <fullName evidence="1">Uncharacterized protein</fullName>
    </submittedName>
</protein>
<reference evidence="2" key="1">
    <citation type="journal article" date="2019" name="Int. J. Syst. Evol. Microbiol.">
        <title>The Global Catalogue of Microorganisms (GCM) 10K type strain sequencing project: providing services to taxonomists for standard genome sequencing and annotation.</title>
        <authorList>
            <consortium name="The Broad Institute Genomics Platform"/>
            <consortium name="The Broad Institute Genome Sequencing Center for Infectious Disease"/>
            <person name="Wu L."/>
            <person name="Ma J."/>
        </authorList>
    </citation>
    <scope>NUCLEOTIDE SEQUENCE [LARGE SCALE GENOMIC DNA]</scope>
    <source>
        <strain evidence="2">CGMCC 1.19062</strain>
    </source>
</reference>
<evidence type="ECO:0000313" key="2">
    <source>
        <dbReference type="Proteomes" id="UP001597295"/>
    </source>
</evidence>
<dbReference type="RefSeq" id="WP_379876497.1">
    <property type="nucleotide sequence ID" value="NZ_JBHUIP010000011.1"/>
</dbReference>
<name>A0ABW5DW56_9PROT</name>
<dbReference type="Proteomes" id="UP001597295">
    <property type="component" value="Unassembled WGS sequence"/>
</dbReference>
<keyword evidence="2" id="KW-1185">Reference proteome</keyword>
<dbReference type="EMBL" id="JBHUIP010000011">
    <property type="protein sequence ID" value="MFD2263485.1"/>
    <property type="molecule type" value="Genomic_DNA"/>
</dbReference>
<proteinExistence type="predicted"/>
<evidence type="ECO:0000313" key="1">
    <source>
        <dbReference type="EMBL" id="MFD2263485.1"/>
    </source>
</evidence>
<organism evidence="1 2">
    <name type="scientific">Lacibacterium aquatile</name>
    <dbReference type="NCBI Taxonomy" id="1168082"/>
    <lineage>
        <taxon>Bacteria</taxon>
        <taxon>Pseudomonadati</taxon>
        <taxon>Pseudomonadota</taxon>
        <taxon>Alphaproteobacteria</taxon>
        <taxon>Rhodospirillales</taxon>
        <taxon>Rhodospirillaceae</taxon>
    </lineage>
</organism>
<comment type="caution">
    <text evidence="1">The sequence shown here is derived from an EMBL/GenBank/DDBJ whole genome shotgun (WGS) entry which is preliminary data.</text>
</comment>
<sequence length="218" mass="25113">MDERLLPWMFAVETQADLLNRFDAAVINRAAIDKESGKPKKFTEAVPDFRAFYGLKQGTAGKFIKDKPDIFAQVCYDLFKEEPADLAEANERWQAAVAQLKTEATSELKSATMKAYWFFHPTKLTMYDRLAQKGMASHLKARAGGKRAKPTVNWRNFLSYFQDIYDENKATIQEAITFSGTGYPYPMRVLDKYLWLQGNKDRDDYLDCYALSRQLRGK</sequence>
<accession>A0ABW5DW56</accession>
<gene>
    <name evidence="1" type="ORF">ACFSM5_11345</name>
</gene>